<evidence type="ECO:0000313" key="3">
    <source>
        <dbReference type="EMBL" id="SMX99713.1"/>
    </source>
</evidence>
<sequence>MSMTNGPFELLAKVIGDQNAANPKELLKRVNLELEDEGLNPLVADEIAEMIITARENESLHSKFYVQLGRWMTEKAIRPASNDESPTEPNSPERRYLIHRRLGLPVATDEDLIAAYPDQVRRGAHLIESDETWDLWYPRENQKTIYWDQYVKVLRDKNFDDDAIDNLDEATSKIVGRLADPTRNAPYQSKGLVVGYVQSGKTANFAGTIAKAIDAGYKLIIVLTGTIELLRAQTQKRLDKELVGEENVLGGAGPKIAELQAQLDAMPDDNPELREARQALIEQINSWSEGVDYVELEDQDWKEGKFARFGLPPKQLGAPSIIRVTTLKDDYKALKSMLQVIDFDRTKDDWSKPIYDPANINTGDVWLAVVKKNSSTLKKLRADLEKMQTRLSDIPALIIDDEADQASVNTKRKKQSGTQDKDTRERTAINKHIAGMLETMPRCQYIAYTATPYANVFVDPVDSADIFPKDFIAALEPSVEYMGAKSFHDIGEPTSDDVMSNRAAYYRPVNVDEAGMALPGGVGAALDAYVLSGAIKLWRRTILDDPGSLKHHTMMVHEGANQIQHDDSKSQVVAAWNRANFTSPRGVARLRDLWERDFAKVSAERAADAPIPESFEAIRPYIASTVQLVNSSRQEDGMANPVVVVNGTKESEYAQPDINFDREDGVWKILVGGTKLSRGFTVEGLTVTLYTRVTVAADTLMQMGRWFGYRKYYRDLVRLYLGSDIMRRHGAVDLYESFTSIAQDEEDFRSELVRYAEAAEDGRPLVTPMDVAPLVTQRLPWLKPSSPNKMYNAVIVEQGLGGKLSDLFAMKNPGDGANAKNIQALSWLLPKLVHKGDFEAENGSSYGVKYGIVSAGEVVEFLDSMTFFDSEVYKPRIDFIRSRMGTTTNGIDDFVVYIPSSFSGNAELRSISGLGDQELPIIKRSRRPGRNDFSGSAPRQRMAAEAVAGERGRVESGVGGALVEQLRKEGSGRRGALMINLAADQAKDRSEPSVLTNPAEPEEVVTLVSLAVPYLSAPKGVLQRKVIVPDKEHQPVVERGEN</sequence>
<dbReference type="InterPro" id="IPR018310">
    <property type="entry name" value="Put_endonuclease_Z1-dom"/>
</dbReference>
<feature type="region of interest" description="Disordered" evidence="1">
    <location>
        <begin position="406"/>
        <end position="425"/>
    </location>
</feature>
<dbReference type="AlphaFoldDB" id="A0A2H1KIW3"/>
<dbReference type="Proteomes" id="UP000234289">
    <property type="component" value="Unassembled WGS sequence"/>
</dbReference>
<organism evidence="3 4">
    <name type="scientific">Brevibacterium aurantiacum</name>
    <dbReference type="NCBI Taxonomy" id="273384"/>
    <lineage>
        <taxon>Bacteria</taxon>
        <taxon>Bacillati</taxon>
        <taxon>Actinomycetota</taxon>
        <taxon>Actinomycetes</taxon>
        <taxon>Micrococcales</taxon>
        <taxon>Brevibacteriaceae</taxon>
        <taxon>Brevibacterium</taxon>
    </lineage>
</organism>
<feature type="domain" description="Putative endonuclease Z1" evidence="2">
    <location>
        <begin position="524"/>
        <end position="776"/>
    </location>
</feature>
<dbReference type="EMBL" id="FXZG01000026">
    <property type="protein sequence ID" value="SMX99713.1"/>
    <property type="molecule type" value="Genomic_DNA"/>
</dbReference>
<protein>
    <submittedName>
        <fullName evidence="3">Z1 domain-containing protein</fullName>
    </submittedName>
</protein>
<accession>A0A2H1KIW3</accession>
<name>A0A2H1KIW3_BREAU</name>
<reference evidence="4" key="1">
    <citation type="submission" date="2017-03" db="EMBL/GenBank/DDBJ databases">
        <authorList>
            <person name="Monnet C."/>
        </authorList>
    </citation>
    <scope>NUCLEOTIDE SEQUENCE [LARGE SCALE GENOMIC DNA]</scope>
    <source>
        <strain evidence="4">CNRZ 920</strain>
    </source>
</reference>
<evidence type="ECO:0000313" key="4">
    <source>
        <dbReference type="Proteomes" id="UP000234289"/>
    </source>
</evidence>
<evidence type="ECO:0000256" key="1">
    <source>
        <dbReference type="SAM" id="MobiDB-lite"/>
    </source>
</evidence>
<gene>
    <name evidence="3" type="ORF">BAUR920_03252</name>
</gene>
<dbReference type="Pfam" id="PF10593">
    <property type="entry name" value="Z1"/>
    <property type="match status" value="1"/>
</dbReference>
<proteinExistence type="predicted"/>
<evidence type="ECO:0000259" key="2">
    <source>
        <dbReference type="Pfam" id="PF10593"/>
    </source>
</evidence>